<dbReference type="SUPFAM" id="SSF50118">
    <property type="entry name" value="Cell growth inhibitor/plasmid maintenance toxic component"/>
    <property type="match status" value="1"/>
</dbReference>
<reference evidence="3 4" key="1">
    <citation type="submission" date="2023-05" db="EMBL/GenBank/DDBJ databases">
        <title>Actinoplanes sp. NEAU-A12 genome sequencing.</title>
        <authorList>
            <person name="Wang Z.-S."/>
        </authorList>
    </citation>
    <scope>NUCLEOTIDE SEQUENCE [LARGE SCALE GENOMIC DNA]</scope>
    <source>
        <strain evidence="3 4">NEAU-A12</strain>
    </source>
</reference>
<dbReference type="InterPro" id="IPR003477">
    <property type="entry name" value="PemK-like"/>
</dbReference>
<comment type="similarity">
    <text evidence="1">Belongs to the PemK/MazF family.</text>
</comment>
<keyword evidence="3" id="KW-0378">Hydrolase</keyword>
<name>A0ABT6WVZ3_9ACTN</name>
<evidence type="ECO:0000313" key="3">
    <source>
        <dbReference type="EMBL" id="MDI6103914.1"/>
    </source>
</evidence>
<keyword evidence="4" id="KW-1185">Reference proteome</keyword>
<dbReference type="EC" id="3.1.-.-" evidence="3"/>
<dbReference type="EMBL" id="JASCTH010000028">
    <property type="protein sequence ID" value="MDI6103914.1"/>
    <property type="molecule type" value="Genomic_DNA"/>
</dbReference>
<protein>
    <submittedName>
        <fullName evidence="3">Type II toxin-antitoxin system PemK/MazF family toxin</fullName>
        <ecNumber evidence="3">3.1.-.-</ecNumber>
    </submittedName>
</protein>
<dbReference type="Gene3D" id="2.30.30.110">
    <property type="match status" value="1"/>
</dbReference>
<organism evidence="3 4">
    <name type="scientific">Actinoplanes sandaracinus</name>
    <dbReference type="NCBI Taxonomy" id="3045177"/>
    <lineage>
        <taxon>Bacteria</taxon>
        <taxon>Bacillati</taxon>
        <taxon>Actinomycetota</taxon>
        <taxon>Actinomycetes</taxon>
        <taxon>Micromonosporales</taxon>
        <taxon>Micromonosporaceae</taxon>
        <taxon>Actinoplanes</taxon>
    </lineage>
</organism>
<dbReference type="Pfam" id="PF02452">
    <property type="entry name" value="PemK_toxin"/>
    <property type="match status" value="1"/>
</dbReference>
<gene>
    <name evidence="3" type="ORF">QLQ12_35395</name>
</gene>
<dbReference type="Proteomes" id="UP001241758">
    <property type="component" value="Unassembled WGS sequence"/>
</dbReference>
<sequence>MRRGDVWTAVRLGHERSVVIVGNDAINHRHAGVLVVPLSDVHEPDLTMPAVADSGGKPLGTFLAHHVGQVDKAYLTSRTAVLAPASQEDVDIALRAALDL</sequence>
<proteinExistence type="inferred from homology"/>
<evidence type="ECO:0000256" key="2">
    <source>
        <dbReference type="ARBA" id="ARBA00022649"/>
    </source>
</evidence>
<dbReference type="PANTHER" id="PTHR33988">
    <property type="entry name" value="ENDORIBONUCLEASE MAZF-RELATED"/>
    <property type="match status" value="1"/>
</dbReference>
<keyword evidence="2" id="KW-1277">Toxin-antitoxin system</keyword>
<comment type="caution">
    <text evidence="3">The sequence shown here is derived from an EMBL/GenBank/DDBJ whole genome shotgun (WGS) entry which is preliminary data.</text>
</comment>
<accession>A0ABT6WVZ3</accession>
<dbReference type="RefSeq" id="WP_282765159.1">
    <property type="nucleotide sequence ID" value="NZ_JASCTH010000028.1"/>
</dbReference>
<evidence type="ECO:0000256" key="1">
    <source>
        <dbReference type="ARBA" id="ARBA00007521"/>
    </source>
</evidence>
<dbReference type="InterPro" id="IPR011067">
    <property type="entry name" value="Plasmid_toxin/cell-grow_inhib"/>
</dbReference>
<evidence type="ECO:0000313" key="4">
    <source>
        <dbReference type="Proteomes" id="UP001241758"/>
    </source>
</evidence>
<dbReference type="GO" id="GO:0016787">
    <property type="term" value="F:hydrolase activity"/>
    <property type="evidence" value="ECO:0007669"/>
    <property type="project" value="UniProtKB-KW"/>
</dbReference>